<reference evidence="1 2" key="1">
    <citation type="submission" date="2014-11" db="EMBL/GenBank/DDBJ databases">
        <title>Draft Genome Sequence of Brevibacterium linens AE038-8.</title>
        <authorList>
            <person name="Maizel D."/>
            <person name="Utturkar S.M."/>
            <person name="Brown S.D."/>
            <person name="Ferrero M."/>
            <person name="Rosen B.P."/>
        </authorList>
    </citation>
    <scope>NUCLEOTIDE SEQUENCE [LARGE SCALE GENOMIC DNA]</scope>
    <source>
        <strain evidence="1 2">AE038-8</strain>
    </source>
</reference>
<organism evidence="1 2">
    <name type="scientific">Brevibacterium linens</name>
    <dbReference type="NCBI Taxonomy" id="1703"/>
    <lineage>
        <taxon>Bacteria</taxon>
        <taxon>Bacillati</taxon>
        <taxon>Actinomycetota</taxon>
        <taxon>Actinomycetes</taxon>
        <taxon>Micrococcales</taxon>
        <taxon>Brevibacteriaceae</taxon>
        <taxon>Brevibacterium</taxon>
    </lineage>
</organism>
<accession>A0A0B9AQX6</accession>
<dbReference type="EMBL" id="JTJZ01000016">
    <property type="protein sequence ID" value="KHS53264.1"/>
    <property type="molecule type" value="Genomic_DNA"/>
</dbReference>
<dbReference type="Proteomes" id="UP000031488">
    <property type="component" value="Unassembled WGS sequence"/>
</dbReference>
<protein>
    <submittedName>
        <fullName evidence="1">Uncharacterized protein</fullName>
    </submittedName>
</protein>
<dbReference type="AlphaFoldDB" id="A0A0B9AQX6"/>
<evidence type="ECO:0000313" key="2">
    <source>
        <dbReference type="Proteomes" id="UP000031488"/>
    </source>
</evidence>
<evidence type="ECO:0000313" key="1">
    <source>
        <dbReference type="EMBL" id="KHS53264.1"/>
    </source>
</evidence>
<proteinExistence type="predicted"/>
<keyword evidence="2" id="KW-1185">Reference proteome</keyword>
<gene>
    <name evidence="1" type="ORF">AE0388_1207</name>
</gene>
<comment type="caution">
    <text evidence="1">The sequence shown here is derived from an EMBL/GenBank/DDBJ whole genome shotgun (WGS) entry which is preliminary data.</text>
</comment>
<name>A0A0B9AQX6_BRELN</name>
<sequence length="36" mass="3757">MISSVGPFRVRGSTAVPIIGNDYDFVTTASAIIEAT</sequence>